<organism evidence="2 3">
    <name type="scientific">Mucilaginibacter gynuensis</name>
    <dbReference type="NCBI Taxonomy" id="1302236"/>
    <lineage>
        <taxon>Bacteria</taxon>
        <taxon>Pseudomonadati</taxon>
        <taxon>Bacteroidota</taxon>
        <taxon>Sphingobacteriia</taxon>
        <taxon>Sphingobacteriales</taxon>
        <taxon>Sphingobacteriaceae</taxon>
        <taxon>Mucilaginibacter</taxon>
    </lineage>
</organism>
<gene>
    <name evidence="2" type="ORF">GCM10023149_20900</name>
</gene>
<accession>A0ABP8GBG3</accession>
<dbReference type="EMBL" id="BAABFT010000004">
    <property type="protein sequence ID" value="GAA4321177.1"/>
    <property type="molecule type" value="Genomic_DNA"/>
</dbReference>
<sequence length="175" mass="20608">MFMKKTIILTAFLFIYSVAFSQQKLKSVSITKAATTPLQPDTYIENPFLDKFKGRWIWKEDSKAIILNFNKIQYTMDKANHIVMDILKGDCEYYINKKRVPIDTAKNNLFGAMDTDSQPVVFMLTNKEKPMSVVYLHLTYIDKKTLKLQVNFKHEYAKHPYPDYIYPESMILKRD</sequence>
<evidence type="ECO:0000313" key="2">
    <source>
        <dbReference type="EMBL" id="GAA4321177.1"/>
    </source>
</evidence>
<protein>
    <recommendedName>
        <fullName evidence="1">DUF6705 domain-containing protein</fullName>
    </recommendedName>
</protein>
<dbReference type="InterPro" id="IPR046551">
    <property type="entry name" value="DUF6705"/>
</dbReference>
<keyword evidence="3" id="KW-1185">Reference proteome</keyword>
<evidence type="ECO:0000313" key="3">
    <source>
        <dbReference type="Proteomes" id="UP001500582"/>
    </source>
</evidence>
<dbReference type="Proteomes" id="UP001500582">
    <property type="component" value="Unassembled WGS sequence"/>
</dbReference>
<dbReference type="Pfam" id="PF20448">
    <property type="entry name" value="DUF6705"/>
    <property type="match status" value="1"/>
</dbReference>
<name>A0ABP8GBG3_9SPHI</name>
<proteinExistence type="predicted"/>
<reference evidence="3" key="1">
    <citation type="journal article" date="2019" name="Int. J. Syst. Evol. Microbiol.">
        <title>The Global Catalogue of Microorganisms (GCM) 10K type strain sequencing project: providing services to taxonomists for standard genome sequencing and annotation.</title>
        <authorList>
            <consortium name="The Broad Institute Genomics Platform"/>
            <consortium name="The Broad Institute Genome Sequencing Center for Infectious Disease"/>
            <person name="Wu L."/>
            <person name="Ma J."/>
        </authorList>
    </citation>
    <scope>NUCLEOTIDE SEQUENCE [LARGE SCALE GENOMIC DNA]</scope>
    <source>
        <strain evidence="3">JCM 17705</strain>
    </source>
</reference>
<comment type="caution">
    <text evidence="2">The sequence shown here is derived from an EMBL/GenBank/DDBJ whole genome shotgun (WGS) entry which is preliminary data.</text>
</comment>
<feature type="domain" description="DUF6705" evidence="1">
    <location>
        <begin position="3"/>
        <end position="102"/>
    </location>
</feature>
<evidence type="ECO:0000259" key="1">
    <source>
        <dbReference type="Pfam" id="PF20448"/>
    </source>
</evidence>